<evidence type="ECO:0000313" key="3">
    <source>
        <dbReference type="Proteomes" id="UP000075683"/>
    </source>
</evidence>
<accession>A0A150M2U0</accession>
<protein>
    <submittedName>
        <fullName evidence="2">Uncharacterized protein</fullName>
    </submittedName>
</protein>
<dbReference type="STRING" id="301148.B4135_2269"/>
<dbReference type="Proteomes" id="UP000075683">
    <property type="component" value="Unassembled WGS sequence"/>
</dbReference>
<comment type="caution">
    <text evidence="2">The sequence shown here is derived from an EMBL/GenBank/DDBJ whole genome shotgun (WGS) entry which is preliminary data.</text>
</comment>
<dbReference type="AlphaFoldDB" id="A0A150M2U0"/>
<dbReference type="EMBL" id="LQYT01000049">
    <property type="protein sequence ID" value="KYD18651.1"/>
    <property type="molecule type" value="Genomic_DNA"/>
</dbReference>
<proteinExistence type="predicted"/>
<organism evidence="2 3">
    <name type="scientific">Caldibacillus debilis</name>
    <dbReference type="NCBI Taxonomy" id="301148"/>
    <lineage>
        <taxon>Bacteria</taxon>
        <taxon>Bacillati</taxon>
        <taxon>Bacillota</taxon>
        <taxon>Bacilli</taxon>
        <taxon>Bacillales</taxon>
        <taxon>Bacillaceae</taxon>
        <taxon>Caldibacillus</taxon>
    </lineage>
</organism>
<name>A0A150M2U0_9BACI</name>
<sequence>MSGDRRICCFQKARKEKFRKMENDEGGPIHLSRSFFLPKKKGGDGGGL</sequence>
<feature type="region of interest" description="Disordered" evidence="1">
    <location>
        <begin position="21"/>
        <end position="48"/>
    </location>
</feature>
<gene>
    <name evidence="2" type="ORF">B4135_2269</name>
</gene>
<reference evidence="2 3" key="1">
    <citation type="submission" date="2016-01" db="EMBL/GenBank/DDBJ databases">
        <title>Draft Genome Sequences of Seven Thermophilic Sporeformers Isolated from Foods.</title>
        <authorList>
            <person name="Berendsen E.M."/>
            <person name="Wells-Bennik M.H."/>
            <person name="Krawcyk A.O."/>
            <person name="De Jong A."/>
            <person name="Holsappel S."/>
            <person name="Eijlander R.T."/>
            <person name="Kuipers O.P."/>
        </authorList>
    </citation>
    <scope>NUCLEOTIDE SEQUENCE [LARGE SCALE GENOMIC DNA]</scope>
    <source>
        <strain evidence="2 3">B4135</strain>
    </source>
</reference>
<evidence type="ECO:0000313" key="2">
    <source>
        <dbReference type="EMBL" id="KYD18651.1"/>
    </source>
</evidence>
<evidence type="ECO:0000256" key="1">
    <source>
        <dbReference type="SAM" id="MobiDB-lite"/>
    </source>
</evidence>